<keyword evidence="4" id="KW-0029">Amino-acid transport</keyword>
<keyword evidence="3" id="KW-0812">Transmembrane</keyword>
<dbReference type="RefSeq" id="XP_010268181.1">
    <property type="nucleotide sequence ID" value="XM_010269879.2"/>
</dbReference>
<dbReference type="GeneID" id="104605211"/>
<gene>
    <name evidence="8" type="primary">LOC104605211</name>
</gene>
<dbReference type="PANTHER" id="PTHR48017">
    <property type="entry name" value="OS05G0424000 PROTEIN-RELATED"/>
    <property type="match status" value="1"/>
</dbReference>
<dbReference type="GO" id="GO:0016020">
    <property type="term" value="C:membrane"/>
    <property type="evidence" value="ECO:0007669"/>
    <property type="project" value="UniProtKB-SubCell"/>
</dbReference>
<keyword evidence="7" id="KW-1185">Reference proteome</keyword>
<proteinExistence type="predicted"/>
<evidence type="ECO:0000256" key="2">
    <source>
        <dbReference type="ARBA" id="ARBA00022448"/>
    </source>
</evidence>
<dbReference type="InterPro" id="IPR013057">
    <property type="entry name" value="AA_transpt_TM"/>
</dbReference>
<organism evidence="7 8">
    <name type="scientific">Nelumbo nucifera</name>
    <name type="common">Sacred lotus</name>
    <dbReference type="NCBI Taxonomy" id="4432"/>
    <lineage>
        <taxon>Eukaryota</taxon>
        <taxon>Viridiplantae</taxon>
        <taxon>Streptophyta</taxon>
        <taxon>Embryophyta</taxon>
        <taxon>Tracheophyta</taxon>
        <taxon>Spermatophyta</taxon>
        <taxon>Magnoliopsida</taxon>
        <taxon>Proteales</taxon>
        <taxon>Nelumbonaceae</taxon>
        <taxon>Nelumbo</taxon>
    </lineage>
</organism>
<evidence type="ECO:0000256" key="5">
    <source>
        <dbReference type="ARBA" id="ARBA00022989"/>
    </source>
</evidence>
<dbReference type="Proteomes" id="UP000189703">
    <property type="component" value="Unplaced"/>
</dbReference>
<sequence length="374" mass="41025">MGTVEAGLDYSSSDTQHHKELDAEALFVLKSRGSWLHCGYHLTTSIVAPALLSLPFAFALLGWVAGVSCLIIAVLVTFYSYNLLSKVLEHHAQLGQRQLRFRDMASDILGPRWGRYFVGPLQFSLCYAAVIACTLLGGQSLKFIYLLCNSSGTMKLYEFVAIFGVLMLILAQIPSFHSLRHINLISLTLCLAYSTCATIDSTYIGNSVNAPPKDSSVNGDGKDQLFGAFNAISIIATTYGNGIIPEIQVYLQPTNELVEKKYGDPKSNQFSIRKVVPRLFLRSLLVVVATILAAMFPFFGDINALIGAFGCIPLDFVLPMVFYNVTFKPSRKALLFWGNTAIAMLFSMLGVLGAISSVRQIVIDAKLYQVFANI</sequence>
<dbReference type="AlphaFoldDB" id="A0A1U8ALG0"/>
<dbReference type="GO" id="GO:0006865">
    <property type="term" value="P:amino acid transport"/>
    <property type="evidence" value="ECO:0007669"/>
    <property type="project" value="UniProtKB-KW"/>
</dbReference>
<name>A0A1U8ALG0_NELNU</name>
<evidence type="ECO:0000313" key="7">
    <source>
        <dbReference type="Proteomes" id="UP000189703"/>
    </source>
</evidence>
<evidence type="ECO:0000313" key="8">
    <source>
        <dbReference type="RefSeq" id="XP_010268181.1"/>
    </source>
</evidence>
<keyword evidence="2" id="KW-0813">Transport</keyword>
<keyword evidence="6" id="KW-0472">Membrane</keyword>
<protein>
    <submittedName>
        <fullName evidence="8">GABA transporter 1-like isoform X3</fullName>
    </submittedName>
</protein>
<evidence type="ECO:0000256" key="1">
    <source>
        <dbReference type="ARBA" id="ARBA00004370"/>
    </source>
</evidence>
<comment type="subcellular location">
    <subcellularLocation>
        <location evidence="1">Membrane</location>
    </subcellularLocation>
</comment>
<reference evidence="8" key="1">
    <citation type="submission" date="2025-08" db="UniProtKB">
        <authorList>
            <consortium name="RefSeq"/>
        </authorList>
    </citation>
    <scope>IDENTIFICATION</scope>
</reference>
<dbReference type="Pfam" id="PF01490">
    <property type="entry name" value="Aa_trans"/>
    <property type="match status" value="1"/>
</dbReference>
<dbReference type="OrthoDB" id="40134at2759"/>
<evidence type="ECO:0000256" key="4">
    <source>
        <dbReference type="ARBA" id="ARBA00022970"/>
    </source>
</evidence>
<evidence type="ECO:0000256" key="3">
    <source>
        <dbReference type="ARBA" id="ARBA00022692"/>
    </source>
</evidence>
<evidence type="ECO:0000256" key="6">
    <source>
        <dbReference type="ARBA" id="ARBA00023136"/>
    </source>
</evidence>
<accession>A0A1U8ALG0</accession>
<keyword evidence="5" id="KW-1133">Transmembrane helix</keyword>